<sequence>MSLKKETPSDIQLHLAALHGNDIQLKKVLDSGKVHVDCKDEDDTTPLILASASGHLNCVVELLEQGANPNAKRVTGTTALFFASQGGFIDVVRILIKAGASIDSPSLEGGTPLFVACQGGHVNVVKELLNRGANVHVAMKDRATALFIASQNGHRAILSMLLTEGANPDACRNDGATPLWIASQMGHDHIDGATPIFKASHKGYSAVIHELLKYKPNLGLLPNGETALHAAAMFGHLPVVKQLIAAGSEFRKNRDGLTPLDVARQQNHWTVIEYLEEKMRELKARRAFEIDHKKM</sequence>
<dbReference type="Pfam" id="PF12796">
    <property type="entry name" value="Ank_2"/>
    <property type="match status" value="3"/>
</dbReference>
<keyword evidence="5" id="KW-1185">Reference proteome</keyword>
<gene>
    <name evidence="4" type="primary">ankrd29</name>
    <name evidence="4" type="ORF">Bhyg_01579</name>
</gene>
<evidence type="ECO:0000256" key="2">
    <source>
        <dbReference type="ARBA" id="ARBA00023043"/>
    </source>
</evidence>
<dbReference type="InterPro" id="IPR002110">
    <property type="entry name" value="Ankyrin_rpt"/>
</dbReference>
<dbReference type="PANTHER" id="PTHR24126">
    <property type="entry name" value="ANKYRIN REPEAT, PH AND SEC7 DOMAIN CONTAINING PROTEIN SECG-RELATED"/>
    <property type="match status" value="1"/>
</dbReference>
<dbReference type="AlphaFoldDB" id="A0A9Q0N9T4"/>
<evidence type="ECO:0000256" key="3">
    <source>
        <dbReference type="PROSITE-ProRule" id="PRU00023"/>
    </source>
</evidence>
<dbReference type="PANTHER" id="PTHR24126:SF14">
    <property type="entry name" value="ANK_REP_REGION DOMAIN-CONTAINING PROTEIN"/>
    <property type="match status" value="1"/>
</dbReference>
<dbReference type="Gene3D" id="1.25.40.20">
    <property type="entry name" value="Ankyrin repeat-containing domain"/>
    <property type="match status" value="3"/>
</dbReference>
<reference evidence="4" key="1">
    <citation type="submission" date="2022-07" db="EMBL/GenBank/DDBJ databases">
        <authorList>
            <person name="Trinca V."/>
            <person name="Uliana J.V.C."/>
            <person name="Torres T.T."/>
            <person name="Ward R.J."/>
            <person name="Monesi N."/>
        </authorList>
    </citation>
    <scope>NUCLEOTIDE SEQUENCE</scope>
    <source>
        <strain evidence="4">HSMRA1968</strain>
        <tissue evidence="4">Whole embryos</tissue>
    </source>
</reference>
<proteinExistence type="predicted"/>
<evidence type="ECO:0000256" key="1">
    <source>
        <dbReference type="ARBA" id="ARBA00022737"/>
    </source>
</evidence>
<organism evidence="4 5">
    <name type="scientific">Pseudolycoriella hygida</name>
    <dbReference type="NCBI Taxonomy" id="35572"/>
    <lineage>
        <taxon>Eukaryota</taxon>
        <taxon>Metazoa</taxon>
        <taxon>Ecdysozoa</taxon>
        <taxon>Arthropoda</taxon>
        <taxon>Hexapoda</taxon>
        <taxon>Insecta</taxon>
        <taxon>Pterygota</taxon>
        <taxon>Neoptera</taxon>
        <taxon>Endopterygota</taxon>
        <taxon>Diptera</taxon>
        <taxon>Nematocera</taxon>
        <taxon>Sciaroidea</taxon>
        <taxon>Sciaridae</taxon>
        <taxon>Pseudolycoriella</taxon>
    </lineage>
</organism>
<keyword evidence="1" id="KW-0677">Repeat</keyword>
<evidence type="ECO:0000313" key="5">
    <source>
        <dbReference type="Proteomes" id="UP001151699"/>
    </source>
</evidence>
<feature type="repeat" description="ANK" evidence="3">
    <location>
        <begin position="223"/>
        <end position="255"/>
    </location>
</feature>
<dbReference type="PROSITE" id="PS50088">
    <property type="entry name" value="ANK_REPEAT"/>
    <property type="match status" value="5"/>
</dbReference>
<dbReference type="SMART" id="SM00248">
    <property type="entry name" value="ANK"/>
    <property type="match status" value="8"/>
</dbReference>
<comment type="caution">
    <text evidence="4">The sequence shown here is derived from an EMBL/GenBank/DDBJ whole genome shotgun (WGS) entry which is preliminary data.</text>
</comment>
<feature type="repeat" description="ANK" evidence="3">
    <location>
        <begin position="75"/>
        <end position="107"/>
    </location>
</feature>
<dbReference type="SUPFAM" id="SSF48403">
    <property type="entry name" value="Ankyrin repeat"/>
    <property type="match status" value="1"/>
</dbReference>
<name>A0A9Q0N9T4_9DIPT</name>
<evidence type="ECO:0000313" key="4">
    <source>
        <dbReference type="EMBL" id="KAJ6646368.1"/>
    </source>
</evidence>
<feature type="repeat" description="ANK" evidence="3">
    <location>
        <begin position="42"/>
        <end position="74"/>
    </location>
</feature>
<dbReference type="Proteomes" id="UP001151699">
    <property type="component" value="Chromosome A"/>
</dbReference>
<feature type="repeat" description="ANK" evidence="3">
    <location>
        <begin position="108"/>
        <end position="140"/>
    </location>
</feature>
<accession>A0A9Q0N9T4</accession>
<dbReference type="OrthoDB" id="21416at2759"/>
<keyword evidence="2 3" id="KW-0040">ANK repeat</keyword>
<feature type="repeat" description="ANK" evidence="3">
    <location>
        <begin position="141"/>
        <end position="173"/>
    </location>
</feature>
<dbReference type="EMBL" id="WJQU01000001">
    <property type="protein sequence ID" value="KAJ6646368.1"/>
    <property type="molecule type" value="Genomic_DNA"/>
</dbReference>
<dbReference type="PROSITE" id="PS50297">
    <property type="entry name" value="ANK_REP_REGION"/>
    <property type="match status" value="5"/>
</dbReference>
<protein>
    <submittedName>
        <fullName evidence="4">Ankyrin repeat domain-containing protein 29</fullName>
    </submittedName>
</protein>
<dbReference type="InterPro" id="IPR036770">
    <property type="entry name" value="Ankyrin_rpt-contain_sf"/>
</dbReference>